<dbReference type="RefSeq" id="WP_172808238.1">
    <property type="nucleotide sequence ID" value="NZ_BMIP01000013.1"/>
</dbReference>
<dbReference type="Gene3D" id="3.40.1350.10">
    <property type="match status" value="1"/>
</dbReference>
<dbReference type="EMBL" id="BMIP01000013">
    <property type="protein sequence ID" value="GGD83063.1"/>
    <property type="molecule type" value="Genomic_DNA"/>
</dbReference>
<evidence type="ECO:0000259" key="1">
    <source>
        <dbReference type="Pfam" id="PF08722"/>
    </source>
</evidence>
<evidence type="ECO:0000313" key="2">
    <source>
        <dbReference type="EMBL" id="GGD83063.1"/>
    </source>
</evidence>
<dbReference type="Gene3D" id="1.10.10.10">
    <property type="entry name" value="Winged helix-like DNA-binding domain superfamily/Winged helix DNA-binding domain"/>
    <property type="match status" value="1"/>
</dbReference>
<dbReference type="Pfam" id="PF08722">
    <property type="entry name" value="Tn7_TnsA-like_N"/>
    <property type="match status" value="1"/>
</dbReference>
<reference evidence="2" key="2">
    <citation type="submission" date="2020-09" db="EMBL/GenBank/DDBJ databases">
        <authorList>
            <person name="Sun Q."/>
            <person name="Zhou Y."/>
        </authorList>
    </citation>
    <scope>NUCLEOTIDE SEQUENCE</scope>
    <source>
        <strain evidence="2">CGMCC 1.15360</strain>
    </source>
</reference>
<evidence type="ECO:0000313" key="3">
    <source>
        <dbReference type="Proteomes" id="UP000612349"/>
    </source>
</evidence>
<keyword evidence="3" id="KW-1185">Reference proteome</keyword>
<protein>
    <recommendedName>
        <fullName evidence="1">TnsA endonuclease N-terminal domain-containing protein</fullName>
    </recommendedName>
</protein>
<sequence>MARTVRRSAKPAQSRIKVHNVPSRGRSTRVLRDGVILHQLSDLETRLEAELEWGPDVTVIRSQVDLQLERTEAIAEKLGIRHPRLPVGGRPAIMSTDFYFEMEVDGQTSRQARAVKPSAAFALKNGCTPSALKQMVSKLEIERRYWEDEGVEWRIVTDRNLDRVRAANIRLLLSGQALDPDQGEAFWSQALEWTAKALAKGSDWPISHLAKKSEADGKLPEKDFVACIRHLCSLRLLAFDMSQPFTPDLRASDFEFGGEA</sequence>
<name>A0A916ZAZ9_9SPHN</name>
<dbReference type="InterPro" id="IPR011335">
    <property type="entry name" value="Restrct_endonuc-II-like"/>
</dbReference>
<dbReference type="InterPro" id="IPR014833">
    <property type="entry name" value="TnsA_N"/>
</dbReference>
<dbReference type="InterPro" id="IPR036388">
    <property type="entry name" value="WH-like_DNA-bd_sf"/>
</dbReference>
<organism evidence="2 3">
    <name type="scientific">Croceicoccus mobilis</name>
    <dbReference type="NCBI Taxonomy" id="1703339"/>
    <lineage>
        <taxon>Bacteria</taxon>
        <taxon>Pseudomonadati</taxon>
        <taxon>Pseudomonadota</taxon>
        <taxon>Alphaproteobacteria</taxon>
        <taxon>Sphingomonadales</taxon>
        <taxon>Erythrobacteraceae</taxon>
        <taxon>Croceicoccus</taxon>
    </lineage>
</organism>
<feature type="domain" description="TnsA endonuclease N-terminal" evidence="1">
    <location>
        <begin position="55"/>
        <end position="158"/>
    </location>
</feature>
<gene>
    <name evidence="2" type="ORF">GCM10010990_36430</name>
</gene>
<accession>A0A916ZAZ9</accession>
<proteinExistence type="predicted"/>
<dbReference type="InterPro" id="IPR011856">
    <property type="entry name" value="tRNA_endonuc-like_dom_sf"/>
</dbReference>
<dbReference type="GO" id="GO:0003676">
    <property type="term" value="F:nucleic acid binding"/>
    <property type="evidence" value="ECO:0007669"/>
    <property type="project" value="InterPro"/>
</dbReference>
<dbReference type="Proteomes" id="UP000612349">
    <property type="component" value="Unassembled WGS sequence"/>
</dbReference>
<dbReference type="SUPFAM" id="SSF52980">
    <property type="entry name" value="Restriction endonuclease-like"/>
    <property type="match status" value="1"/>
</dbReference>
<dbReference type="CDD" id="cd22362">
    <property type="entry name" value="TnsA_endonuclease-like"/>
    <property type="match status" value="1"/>
</dbReference>
<reference evidence="2" key="1">
    <citation type="journal article" date="2014" name="Int. J. Syst. Evol. Microbiol.">
        <title>Complete genome sequence of Corynebacterium casei LMG S-19264T (=DSM 44701T), isolated from a smear-ripened cheese.</title>
        <authorList>
            <consortium name="US DOE Joint Genome Institute (JGI-PGF)"/>
            <person name="Walter F."/>
            <person name="Albersmeier A."/>
            <person name="Kalinowski J."/>
            <person name="Ruckert C."/>
        </authorList>
    </citation>
    <scope>NUCLEOTIDE SEQUENCE</scope>
    <source>
        <strain evidence="2">CGMCC 1.15360</strain>
    </source>
</reference>
<comment type="caution">
    <text evidence="2">The sequence shown here is derived from an EMBL/GenBank/DDBJ whole genome shotgun (WGS) entry which is preliminary data.</text>
</comment>
<dbReference type="AlphaFoldDB" id="A0A916ZAZ9"/>